<dbReference type="OMA" id="HLAYIAT"/>
<proteinExistence type="predicted"/>
<evidence type="ECO:0000313" key="3">
    <source>
        <dbReference type="Proteomes" id="UP000030669"/>
    </source>
</evidence>
<accession>S7Q043</accession>
<protein>
    <submittedName>
        <fullName evidence="2">Kinase-like protein</fullName>
    </submittedName>
</protein>
<dbReference type="eggNOG" id="KOG0192">
    <property type="taxonomic scope" value="Eukaryota"/>
</dbReference>
<dbReference type="GeneID" id="19308866"/>
<evidence type="ECO:0000259" key="1">
    <source>
        <dbReference type="PROSITE" id="PS50011"/>
    </source>
</evidence>
<dbReference type="Gene3D" id="1.10.510.10">
    <property type="entry name" value="Transferase(Phosphotransferase) domain 1"/>
    <property type="match status" value="1"/>
</dbReference>
<dbReference type="InterPro" id="IPR001245">
    <property type="entry name" value="Ser-Thr/Tyr_kinase_cat_dom"/>
</dbReference>
<evidence type="ECO:0000313" key="2">
    <source>
        <dbReference type="EMBL" id="EPQ53058.1"/>
    </source>
</evidence>
<dbReference type="EMBL" id="KB469306">
    <property type="protein sequence ID" value="EPQ53058.1"/>
    <property type="molecule type" value="Genomic_DNA"/>
</dbReference>
<dbReference type="GO" id="GO:0004674">
    <property type="term" value="F:protein serine/threonine kinase activity"/>
    <property type="evidence" value="ECO:0007669"/>
    <property type="project" value="TreeGrafter"/>
</dbReference>
<dbReference type="HOGENOM" id="CLU_000288_7_18_1"/>
<dbReference type="Proteomes" id="UP000030669">
    <property type="component" value="Unassembled WGS sequence"/>
</dbReference>
<dbReference type="InterPro" id="IPR051681">
    <property type="entry name" value="Ser/Thr_Kinases-Pseudokinases"/>
</dbReference>
<dbReference type="KEGG" id="gtr:GLOTRDRAFT_79090"/>
<dbReference type="GO" id="GO:0005524">
    <property type="term" value="F:ATP binding"/>
    <property type="evidence" value="ECO:0007669"/>
    <property type="project" value="InterPro"/>
</dbReference>
<dbReference type="InterPro" id="IPR011009">
    <property type="entry name" value="Kinase-like_dom_sf"/>
</dbReference>
<name>S7Q043_GLOTA</name>
<gene>
    <name evidence="2" type="ORF">GLOTRDRAFT_79090</name>
</gene>
<dbReference type="OrthoDB" id="346907at2759"/>
<dbReference type="InterPro" id="IPR000719">
    <property type="entry name" value="Prot_kinase_dom"/>
</dbReference>
<dbReference type="Pfam" id="PF07714">
    <property type="entry name" value="PK_Tyr_Ser-Thr"/>
    <property type="match status" value="1"/>
</dbReference>
<dbReference type="RefSeq" id="XP_007868363.1">
    <property type="nucleotide sequence ID" value="XM_007870172.1"/>
</dbReference>
<dbReference type="PROSITE" id="PS50011">
    <property type="entry name" value="PROTEIN_KINASE_DOM"/>
    <property type="match status" value="1"/>
</dbReference>
<keyword evidence="2" id="KW-0418">Kinase</keyword>
<dbReference type="SUPFAM" id="SSF56112">
    <property type="entry name" value="Protein kinase-like (PK-like)"/>
    <property type="match status" value="1"/>
</dbReference>
<sequence>MLILYQALYREGFYWKQLHHPNMYPFLGLSIEPFSDGRPCLVSPWSNFGEVDKFLSRYPEHDRLKIVEDVAEGLYYLHNRDPPFVHGDLKTGSIMIDIESVRPCITDFGIGKHFQSFTATLQTSRPKGTAQWMAPEVLYNQEQDYSKVRNPSSDMYSFACVCLEIYTGRAPWYHERVETTVILNVIGGKRPPHPDGVPDKIWTIITSCWRQEPGSRMRIAEVREALRSCRAEPVREMLANAPVAGNDKGTSKHAN</sequence>
<keyword evidence="2" id="KW-0808">Transferase</keyword>
<dbReference type="PANTHER" id="PTHR44329">
    <property type="entry name" value="SERINE/THREONINE-PROTEIN KINASE TNNI3K-RELATED"/>
    <property type="match status" value="1"/>
</dbReference>
<dbReference type="AlphaFoldDB" id="S7Q043"/>
<feature type="domain" description="Protein kinase" evidence="1">
    <location>
        <begin position="1"/>
        <end position="238"/>
    </location>
</feature>
<organism evidence="2 3">
    <name type="scientific">Gloeophyllum trabeum (strain ATCC 11539 / FP-39264 / Madison 617)</name>
    <name type="common">Brown rot fungus</name>
    <dbReference type="NCBI Taxonomy" id="670483"/>
    <lineage>
        <taxon>Eukaryota</taxon>
        <taxon>Fungi</taxon>
        <taxon>Dikarya</taxon>
        <taxon>Basidiomycota</taxon>
        <taxon>Agaricomycotina</taxon>
        <taxon>Agaricomycetes</taxon>
        <taxon>Gloeophyllales</taxon>
        <taxon>Gloeophyllaceae</taxon>
        <taxon>Gloeophyllum</taxon>
    </lineage>
</organism>
<keyword evidence="3" id="KW-1185">Reference proteome</keyword>
<dbReference type="PIRSF" id="PIRSF000654">
    <property type="entry name" value="Integrin-linked_kinase"/>
    <property type="match status" value="1"/>
</dbReference>
<reference evidence="2 3" key="1">
    <citation type="journal article" date="2012" name="Science">
        <title>The Paleozoic origin of enzymatic lignin decomposition reconstructed from 31 fungal genomes.</title>
        <authorList>
            <person name="Floudas D."/>
            <person name="Binder M."/>
            <person name="Riley R."/>
            <person name="Barry K."/>
            <person name="Blanchette R.A."/>
            <person name="Henrissat B."/>
            <person name="Martinez A.T."/>
            <person name="Otillar R."/>
            <person name="Spatafora J.W."/>
            <person name="Yadav J.S."/>
            <person name="Aerts A."/>
            <person name="Benoit I."/>
            <person name="Boyd A."/>
            <person name="Carlson A."/>
            <person name="Copeland A."/>
            <person name="Coutinho P.M."/>
            <person name="de Vries R.P."/>
            <person name="Ferreira P."/>
            <person name="Findley K."/>
            <person name="Foster B."/>
            <person name="Gaskell J."/>
            <person name="Glotzer D."/>
            <person name="Gorecki P."/>
            <person name="Heitman J."/>
            <person name="Hesse C."/>
            <person name="Hori C."/>
            <person name="Igarashi K."/>
            <person name="Jurgens J.A."/>
            <person name="Kallen N."/>
            <person name="Kersten P."/>
            <person name="Kohler A."/>
            <person name="Kuees U."/>
            <person name="Kumar T.K.A."/>
            <person name="Kuo A."/>
            <person name="LaButti K."/>
            <person name="Larrondo L.F."/>
            <person name="Lindquist E."/>
            <person name="Ling A."/>
            <person name="Lombard V."/>
            <person name="Lucas S."/>
            <person name="Lundell T."/>
            <person name="Martin R."/>
            <person name="McLaughlin D.J."/>
            <person name="Morgenstern I."/>
            <person name="Morin E."/>
            <person name="Murat C."/>
            <person name="Nagy L.G."/>
            <person name="Nolan M."/>
            <person name="Ohm R.A."/>
            <person name="Patyshakuliyeva A."/>
            <person name="Rokas A."/>
            <person name="Ruiz-Duenas F.J."/>
            <person name="Sabat G."/>
            <person name="Salamov A."/>
            <person name="Samejima M."/>
            <person name="Schmutz J."/>
            <person name="Slot J.C."/>
            <person name="St John F."/>
            <person name="Stenlid J."/>
            <person name="Sun H."/>
            <person name="Sun S."/>
            <person name="Syed K."/>
            <person name="Tsang A."/>
            <person name="Wiebenga A."/>
            <person name="Young D."/>
            <person name="Pisabarro A."/>
            <person name="Eastwood D.C."/>
            <person name="Martin F."/>
            <person name="Cullen D."/>
            <person name="Grigoriev I.V."/>
            <person name="Hibbett D.S."/>
        </authorList>
    </citation>
    <scope>NUCLEOTIDE SEQUENCE [LARGE SCALE GENOMIC DNA]</scope>
    <source>
        <strain evidence="2 3">ATCC 11539</strain>
    </source>
</reference>
<dbReference type="STRING" id="670483.S7Q043"/>